<name>A0ABD1DEP7_CULPP</name>
<keyword evidence="2" id="KW-1185">Reference proteome</keyword>
<feature type="non-terminal residue" evidence="1">
    <location>
        <position position="98"/>
    </location>
</feature>
<dbReference type="Proteomes" id="UP001562425">
    <property type="component" value="Unassembled WGS sequence"/>
</dbReference>
<dbReference type="AlphaFoldDB" id="A0ABD1DEP7"/>
<comment type="caution">
    <text evidence="1">The sequence shown here is derived from an EMBL/GenBank/DDBJ whole genome shotgun (WGS) entry which is preliminary data.</text>
</comment>
<dbReference type="EMBL" id="JBEHCU010006270">
    <property type="protein sequence ID" value="KAL1397507.1"/>
    <property type="molecule type" value="Genomic_DNA"/>
</dbReference>
<gene>
    <name evidence="1" type="ORF">pipiens_009705</name>
</gene>
<sequence length="98" mass="11088">MFTLLLTWLRFVARLPGRVRQPARQEDAMPIRPDDDLYRIPLPASALPGFQAIVEWARSQERGADIEVNSSVFTENPNANFICKAMTVYRATRGPAVK</sequence>
<protein>
    <submittedName>
        <fullName evidence="1">Uncharacterized protein</fullName>
    </submittedName>
</protein>
<accession>A0ABD1DEP7</accession>
<evidence type="ECO:0000313" key="2">
    <source>
        <dbReference type="Proteomes" id="UP001562425"/>
    </source>
</evidence>
<proteinExistence type="predicted"/>
<evidence type="ECO:0000313" key="1">
    <source>
        <dbReference type="EMBL" id="KAL1397507.1"/>
    </source>
</evidence>
<organism evidence="1 2">
    <name type="scientific">Culex pipiens pipiens</name>
    <name type="common">Northern house mosquito</name>
    <dbReference type="NCBI Taxonomy" id="38569"/>
    <lineage>
        <taxon>Eukaryota</taxon>
        <taxon>Metazoa</taxon>
        <taxon>Ecdysozoa</taxon>
        <taxon>Arthropoda</taxon>
        <taxon>Hexapoda</taxon>
        <taxon>Insecta</taxon>
        <taxon>Pterygota</taxon>
        <taxon>Neoptera</taxon>
        <taxon>Endopterygota</taxon>
        <taxon>Diptera</taxon>
        <taxon>Nematocera</taxon>
        <taxon>Culicoidea</taxon>
        <taxon>Culicidae</taxon>
        <taxon>Culicinae</taxon>
        <taxon>Culicini</taxon>
        <taxon>Culex</taxon>
        <taxon>Culex</taxon>
    </lineage>
</organism>
<reference evidence="1 2" key="1">
    <citation type="submission" date="2024-05" db="EMBL/GenBank/DDBJ databases">
        <title>Culex pipiens pipiens assembly and annotation.</title>
        <authorList>
            <person name="Alout H."/>
            <person name="Durand T."/>
        </authorList>
    </citation>
    <scope>NUCLEOTIDE SEQUENCE [LARGE SCALE GENOMIC DNA]</scope>
    <source>
        <strain evidence="1">HA-2024</strain>
        <tissue evidence="1">Whole body</tissue>
    </source>
</reference>